<dbReference type="PANTHER" id="PTHR44103:SF1">
    <property type="entry name" value="PROPROTEIN CONVERTASE P"/>
    <property type="match status" value="1"/>
</dbReference>
<dbReference type="GO" id="GO:0020037">
    <property type="term" value="F:heme binding"/>
    <property type="evidence" value="ECO:0007669"/>
    <property type="project" value="InterPro"/>
</dbReference>
<accession>A0A4R6IPM5</accession>
<evidence type="ECO:0000256" key="2">
    <source>
        <dbReference type="SAM" id="Phobius"/>
    </source>
</evidence>
<keyword evidence="4" id="KW-1185">Reference proteome</keyword>
<evidence type="ECO:0000313" key="4">
    <source>
        <dbReference type="Proteomes" id="UP000295499"/>
    </source>
</evidence>
<dbReference type="GO" id="GO:0009055">
    <property type="term" value="F:electron transfer activity"/>
    <property type="evidence" value="ECO:0007669"/>
    <property type="project" value="InterPro"/>
</dbReference>
<dbReference type="Proteomes" id="UP000295499">
    <property type="component" value="Unassembled WGS sequence"/>
</dbReference>
<reference evidence="3 4" key="1">
    <citation type="submission" date="2019-03" db="EMBL/GenBank/DDBJ databases">
        <title>Genomic Encyclopedia of Archaeal and Bacterial Type Strains, Phase II (KMG-II): from individual species to whole genera.</title>
        <authorList>
            <person name="Goeker M."/>
        </authorList>
    </citation>
    <scope>NUCLEOTIDE SEQUENCE [LARGE SCALE GENOMIC DNA]</scope>
    <source>
        <strain evidence="3 4">DSM 19034</strain>
    </source>
</reference>
<comment type="caution">
    <text evidence="3">The sequence shown here is derived from an EMBL/GenBank/DDBJ whole genome shotgun (WGS) entry which is preliminary data.</text>
</comment>
<dbReference type="Pfam" id="PF13517">
    <property type="entry name" value="FG-GAP_3"/>
    <property type="match status" value="1"/>
</dbReference>
<keyword evidence="2" id="KW-0472">Membrane</keyword>
<dbReference type="RefSeq" id="WP_133552061.1">
    <property type="nucleotide sequence ID" value="NZ_SNWM01000001.1"/>
</dbReference>
<evidence type="ECO:0000313" key="3">
    <source>
        <dbReference type="EMBL" id="TDO24240.1"/>
    </source>
</evidence>
<keyword evidence="1" id="KW-0732">Signal</keyword>
<feature type="transmembrane region" description="Helical" evidence="2">
    <location>
        <begin position="12"/>
        <end position="30"/>
    </location>
</feature>
<dbReference type="Pfam" id="PF01839">
    <property type="entry name" value="FG-GAP"/>
    <property type="match status" value="1"/>
</dbReference>
<dbReference type="SUPFAM" id="SSF46626">
    <property type="entry name" value="Cytochrome c"/>
    <property type="match status" value="1"/>
</dbReference>
<dbReference type="SUPFAM" id="SSF69318">
    <property type="entry name" value="Integrin alpha N-terminal domain"/>
    <property type="match status" value="1"/>
</dbReference>
<protein>
    <submittedName>
        <fullName evidence="3">VCBS repeat protein</fullName>
    </submittedName>
</protein>
<dbReference type="EMBL" id="SNWM01000001">
    <property type="protein sequence ID" value="TDO24240.1"/>
    <property type="molecule type" value="Genomic_DNA"/>
</dbReference>
<keyword evidence="2" id="KW-1133">Transmembrane helix</keyword>
<dbReference type="InterPro" id="IPR013517">
    <property type="entry name" value="FG-GAP"/>
</dbReference>
<gene>
    <name evidence="3" type="ORF">CLV32_0529</name>
</gene>
<dbReference type="AlphaFoldDB" id="A0A4R6IPM5"/>
<dbReference type="InterPro" id="IPR036909">
    <property type="entry name" value="Cyt_c-like_dom_sf"/>
</dbReference>
<dbReference type="PANTHER" id="PTHR44103">
    <property type="entry name" value="PROPROTEIN CONVERTASE P"/>
    <property type="match status" value="1"/>
</dbReference>
<evidence type="ECO:0000256" key="1">
    <source>
        <dbReference type="ARBA" id="ARBA00022729"/>
    </source>
</evidence>
<dbReference type="InterPro" id="IPR028994">
    <property type="entry name" value="Integrin_alpha_N"/>
</dbReference>
<dbReference type="OrthoDB" id="974255at2"/>
<proteinExistence type="predicted"/>
<keyword evidence="2" id="KW-0812">Transmembrane</keyword>
<sequence length="520" mass="57836">MENKKANKISTTIATTIAMVVVFVAVYFLYPKKKPSVAHSQINSDAEFLRGKVLAGKFCASCHMLPDPALLPKAVWSRSVLPIMGLYLGTTPHQEQPDLEQSGQRFMPFPEHPMMTEEDWRLLQAYYLNAAPEQLVASESRAPDANNLPFTVIQPKGSDLYSTAAVASCLKFDLISQPGRLLVNDAVQKTIYAFSSDMDVLSSGKTQGPVVDLLIEKNRIIATIIGKELTANDLKEGEVVRLKISAKEISAEKQPLFEQLARPLQVLAGDLNADGKTDYVVAEFGNLTGKLIWMENRGNDQYQKHVIREVPGAIKIVLNDDDQDGLPEIYALFAQADEGIFRFKNKGKGIFETERMLRFPPTYGSSNFELVDFNGDGKLDILYTCGDNADYSPVLKPYHGLYLYLNNGRSYEQTFFYPINGCYKALARDFDGDGDLDIAAISFFPAAAKPWEAFTYLQNNGNYHFKNYGLPAGTKFQKGITMDAADFNQDGKPDLVLGNGYFATAANAEKQPLFIYLKHK</sequence>
<name>A0A4R6IPM5_9SPHI</name>
<dbReference type="Gene3D" id="2.130.10.130">
    <property type="entry name" value="Integrin alpha, N-terminal"/>
    <property type="match status" value="1"/>
</dbReference>
<organism evidence="3 4">
    <name type="scientific">Pedobacter duraquae</name>
    <dbReference type="NCBI Taxonomy" id="425511"/>
    <lineage>
        <taxon>Bacteria</taxon>
        <taxon>Pseudomonadati</taxon>
        <taxon>Bacteroidota</taxon>
        <taxon>Sphingobacteriia</taxon>
        <taxon>Sphingobacteriales</taxon>
        <taxon>Sphingobacteriaceae</taxon>
        <taxon>Pedobacter</taxon>
    </lineage>
</organism>